<dbReference type="OrthoDB" id="5947290at2759"/>
<dbReference type="SFLD" id="SFLDS00019">
    <property type="entry name" value="Glutathione_Transferase_(cytos"/>
    <property type="match status" value="1"/>
</dbReference>
<feature type="domain" description="GST N-terminal" evidence="1">
    <location>
        <begin position="29"/>
        <end position="109"/>
    </location>
</feature>
<feature type="domain" description="GST C-terminal" evidence="2">
    <location>
        <begin position="111"/>
        <end position="235"/>
    </location>
</feature>
<dbReference type="AlphaFoldDB" id="T2MCQ3"/>
<organism evidence="3">
    <name type="scientific">Hydra vulgaris</name>
    <name type="common">Hydra</name>
    <name type="synonym">Hydra attenuata</name>
    <dbReference type="NCBI Taxonomy" id="6087"/>
    <lineage>
        <taxon>Eukaryota</taxon>
        <taxon>Metazoa</taxon>
        <taxon>Cnidaria</taxon>
        <taxon>Hydrozoa</taxon>
        <taxon>Hydroidolina</taxon>
        <taxon>Anthoathecata</taxon>
        <taxon>Aplanulata</taxon>
        <taxon>Hydridae</taxon>
        <taxon>Hydra</taxon>
    </lineage>
</organism>
<dbReference type="GO" id="GO:0004364">
    <property type="term" value="F:glutathione transferase activity"/>
    <property type="evidence" value="ECO:0007669"/>
    <property type="project" value="TreeGrafter"/>
</dbReference>
<dbReference type="PANTHER" id="PTHR11571">
    <property type="entry name" value="GLUTATHIONE S-TRANSFERASE"/>
    <property type="match status" value="1"/>
</dbReference>
<dbReference type="InterPro" id="IPR036282">
    <property type="entry name" value="Glutathione-S-Trfase_C_sf"/>
</dbReference>
<evidence type="ECO:0000259" key="2">
    <source>
        <dbReference type="PROSITE" id="PS50405"/>
    </source>
</evidence>
<dbReference type="FunFam" id="3.40.30.10:FF:000258">
    <property type="entry name" value="Glutathione S-transferase"/>
    <property type="match status" value="1"/>
</dbReference>
<dbReference type="PANTHER" id="PTHR11571:SF150">
    <property type="entry name" value="GLUTATHIONE S-TRANSFERASE"/>
    <property type="match status" value="1"/>
</dbReference>
<dbReference type="SUPFAM" id="SSF47616">
    <property type="entry name" value="GST C-terminal domain-like"/>
    <property type="match status" value="1"/>
</dbReference>
<dbReference type="InterPro" id="IPR004046">
    <property type="entry name" value="GST_C"/>
</dbReference>
<dbReference type="InterPro" id="IPR040079">
    <property type="entry name" value="Glutathione_S-Trfase"/>
</dbReference>
<dbReference type="PROSITE" id="PS50405">
    <property type="entry name" value="GST_CTER"/>
    <property type="match status" value="1"/>
</dbReference>
<gene>
    <name evidence="3" type="primary">GSTA3</name>
</gene>
<dbReference type="InterPro" id="IPR010987">
    <property type="entry name" value="Glutathione-S-Trfase_C-like"/>
</dbReference>
<name>T2MCQ3_HYDVU</name>
<proteinExistence type="evidence at transcript level"/>
<dbReference type="Pfam" id="PF14497">
    <property type="entry name" value="GST_C_3"/>
    <property type="match status" value="1"/>
</dbReference>
<dbReference type="Gene3D" id="1.20.1050.10">
    <property type="match status" value="1"/>
</dbReference>
<dbReference type="Gene3D" id="3.40.30.10">
    <property type="entry name" value="Glutaredoxin"/>
    <property type="match status" value="1"/>
</dbReference>
<keyword evidence="3" id="KW-0808">Transferase</keyword>
<feature type="non-terminal residue" evidence="3">
    <location>
        <position position="1"/>
    </location>
</feature>
<reference evidence="3" key="1">
    <citation type="journal article" date="2013" name="Genome Biol. Evol.">
        <title>Punctuated emergences of genetic and phenotypic innovations in eumetazoan, bilaterian, euteleostome, and hominidae ancestors.</title>
        <authorList>
            <person name="Wenger Y."/>
            <person name="Galliot B."/>
        </authorList>
    </citation>
    <scope>NUCLEOTIDE SEQUENCE</scope>
    <source>
        <tissue evidence="3">Whole animals</tissue>
    </source>
</reference>
<sequence length="240" mass="27515">YSCDYRHHNICEGVVREILLKQLSYKMSPKYVLNYFNIQGKGEIARFLFHCKGVEFTDNQISFQDWPSHKGDSSRFPLGQMPTLEIDGNVICQSAAIYKYLAETFGLNGANPSERLVINQVCETLNDFWNEYVEIWKSNGSNNDEKKAAIAEFLVKETTKLKFTFIENLLKQNHDGHGYFVGDSISLGDLVFFHITGMADKSLLNDFPLLAELNDRVRHSAELKSYLDSRTHPPFSIFHS</sequence>
<dbReference type="CDD" id="cd03192">
    <property type="entry name" value="GST_C_Sigma_like"/>
    <property type="match status" value="1"/>
</dbReference>
<dbReference type="CDD" id="cd03039">
    <property type="entry name" value="GST_N_Sigma_like"/>
    <property type="match status" value="1"/>
</dbReference>
<dbReference type="InterPro" id="IPR050213">
    <property type="entry name" value="GST_superfamily"/>
</dbReference>
<dbReference type="GO" id="GO:0006749">
    <property type="term" value="P:glutathione metabolic process"/>
    <property type="evidence" value="ECO:0007669"/>
    <property type="project" value="TreeGrafter"/>
</dbReference>
<dbReference type="InterPro" id="IPR036249">
    <property type="entry name" value="Thioredoxin-like_sf"/>
</dbReference>
<dbReference type="SFLD" id="SFLDG01205">
    <property type="entry name" value="AMPS.1"/>
    <property type="match status" value="1"/>
</dbReference>
<dbReference type="SFLD" id="SFLDG00363">
    <property type="entry name" value="AMPS_(cytGST):_Alpha-__Mu-__Pi"/>
    <property type="match status" value="1"/>
</dbReference>
<protein>
    <submittedName>
        <fullName evidence="3">Glutathione S-transferase A3</fullName>
    </submittedName>
</protein>
<dbReference type="EMBL" id="HAAD01003639">
    <property type="protein sequence ID" value="CDG69871.1"/>
    <property type="molecule type" value="mRNA"/>
</dbReference>
<dbReference type="SUPFAM" id="SSF52833">
    <property type="entry name" value="Thioredoxin-like"/>
    <property type="match status" value="1"/>
</dbReference>
<evidence type="ECO:0000313" key="3">
    <source>
        <dbReference type="EMBL" id="CDG69871.1"/>
    </source>
</evidence>
<dbReference type="PROSITE" id="PS50404">
    <property type="entry name" value="GST_NTER"/>
    <property type="match status" value="1"/>
</dbReference>
<accession>T2MCQ3</accession>
<dbReference type="Pfam" id="PF02798">
    <property type="entry name" value="GST_N"/>
    <property type="match status" value="1"/>
</dbReference>
<evidence type="ECO:0000259" key="1">
    <source>
        <dbReference type="PROSITE" id="PS50404"/>
    </source>
</evidence>
<dbReference type="InterPro" id="IPR004045">
    <property type="entry name" value="Glutathione_S-Trfase_N"/>
</dbReference>